<keyword evidence="2" id="KW-1185">Reference proteome</keyword>
<accession>A0A165D3G1</accession>
<sequence>MLTGSLNSNSFISCSPAAGRRLWAVVVVSRHTHTLRLARICPSSASWAPRSQEQEGVGKHTARSAGGYGYGCVVPVLGDPTTAPRAPCQVQGPSAFPLREVRPCKGQGWGRQDGHSPRVRMPGCIGVHARQVLPTLMHGVDRQRFAVCMV</sequence>
<evidence type="ECO:0000313" key="2">
    <source>
        <dbReference type="Proteomes" id="UP000077266"/>
    </source>
</evidence>
<protein>
    <submittedName>
        <fullName evidence="1">Uncharacterized protein</fullName>
    </submittedName>
</protein>
<name>A0A165D3G1_EXIGL</name>
<dbReference type="InParanoid" id="A0A165D3G1"/>
<dbReference type="EMBL" id="KV426258">
    <property type="protein sequence ID" value="KZV83700.1"/>
    <property type="molecule type" value="Genomic_DNA"/>
</dbReference>
<reference evidence="1 2" key="1">
    <citation type="journal article" date="2016" name="Mol. Biol. Evol.">
        <title>Comparative Genomics of Early-Diverging Mushroom-Forming Fungi Provides Insights into the Origins of Lignocellulose Decay Capabilities.</title>
        <authorList>
            <person name="Nagy L.G."/>
            <person name="Riley R."/>
            <person name="Tritt A."/>
            <person name="Adam C."/>
            <person name="Daum C."/>
            <person name="Floudas D."/>
            <person name="Sun H."/>
            <person name="Yadav J.S."/>
            <person name="Pangilinan J."/>
            <person name="Larsson K.H."/>
            <person name="Matsuura K."/>
            <person name="Barry K."/>
            <person name="Labutti K."/>
            <person name="Kuo R."/>
            <person name="Ohm R.A."/>
            <person name="Bhattacharya S.S."/>
            <person name="Shirouzu T."/>
            <person name="Yoshinaga Y."/>
            <person name="Martin F.M."/>
            <person name="Grigoriev I.V."/>
            <person name="Hibbett D.S."/>
        </authorList>
    </citation>
    <scope>NUCLEOTIDE SEQUENCE [LARGE SCALE GENOMIC DNA]</scope>
    <source>
        <strain evidence="1 2">HHB12029</strain>
    </source>
</reference>
<evidence type="ECO:0000313" key="1">
    <source>
        <dbReference type="EMBL" id="KZV83700.1"/>
    </source>
</evidence>
<dbReference type="AlphaFoldDB" id="A0A165D3G1"/>
<gene>
    <name evidence="1" type="ORF">EXIGLDRAFT_306492</name>
</gene>
<dbReference type="Proteomes" id="UP000077266">
    <property type="component" value="Unassembled WGS sequence"/>
</dbReference>
<proteinExistence type="predicted"/>
<organism evidence="1 2">
    <name type="scientific">Exidia glandulosa HHB12029</name>
    <dbReference type="NCBI Taxonomy" id="1314781"/>
    <lineage>
        <taxon>Eukaryota</taxon>
        <taxon>Fungi</taxon>
        <taxon>Dikarya</taxon>
        <taxon>Basidiomycota</taxon>
        <taxon>Agaricomycotina</taxon>
        <taxon>Agaricomycetes</taxon>
        <taxon>Auriculariales</taxon>
        <taxon>Exidiaceae</taxon>
        <taxon>Exidia</taxon>
    </lineage>
</organism>